<protein>
    <submittedName>
        <fullName evidence="1">Uncharacterized protein</fullName>
    </submittedName>
</protein>
<gene>
    <name evidence="1" type="ORF">Aglo03_55250</name>
</gene>
<accession>A0A9W6QU84</accession>
<dbReference type="EMBL" id="BSSD01000010">
    <property type="protein sequence ID" value="GLW94709.1"/>
    <property type="molecule type" value="Genomic_DNA"/>
</dbReference>
<dbReference type="Proteomes" id="UP001165042">
    <property type="component" value="Unassembled WGS sequence"/>
</dbReference>
<name>A0A9W6QU84_9PSEU</name>
<evidence type="ECO:0000313" key="2">
    <source>
        <dbReference type="Proteomes" id="UP001165042"/>
    </source>
</evidence>
<sequence length="130" mass="13806">MSTGQSHDFTLADCADGTYELLRRLPASAESEACWADDRANWLLRSGDSTLCLRYRYPNGTGNLAVGSCVIPTAAGDAIPGKCKPGGFTVSAKHYGTTNGDKCGKDIPSIHTHPTRPELSVVLCLRPIPA</sequence>
<organism evidence="1 2">
    <name type="scientific">Actinokineospora globicatena</name>
    <dbReference type="NCBI Taxonomy" id="103729"/>
    <lineage>
        <taxon>Bacteria</taxon>
        <taxon>Bacillati</taxon>
        <taxon>Actinomycetota</taxon>
        <taxon>Actinomycetes</taxon>
        <taxon>Pseudonocardiales</taxon>
        <taxon>Pseudonocardiaceae</taxon>
        <taxon>Actinokineospora</taxon>
    </lineage>
</organism>
<comment type="caution">
    <text evidence="1">The sequence shown here is derived from an EMBL/GenBank/DDBJ whole genome shotgun (WGS) entry which is preliminary data.</text>
</comment>
<keyword evidence="2" id="KW-1185">Reference proteome</keyword>
<reference evidence="1" key="1">
    <citation type="submission" date="2023-02" db="EMBL/GenBank/DDBJ databases">
        <title>Actinokineospora globicatena NBRC 15670.</title>
        <authorList>
            <person name="Ichikawa N."/>
            <person name="Sato H."/>
            <person name="Tonouchi N."/>
        </authorList>
    </citation>
    <scope>NUCLEOTIDE SEQUENCE</scope>
    <source>
        <strain evidence="1">NBRC 15670</strain>
    </source>
</reference>
<evidence type="ECO:0000313" key="1">
    <source>
        <dbReference type="EMBL" id="GLW94709.1"/>
    </source>
</evidence>
<proteinExistence type="predicted"/>
<dbReference type="AlphaFoldDB" id="A0A9W6QU84"/>
<dbReference type="RefSeq" id="WP_285612694.1">
    <property type="nucleotide sequence ID" value="NZ_BSSD01000010.1"/>
</dbReference>